<dbReference type="InterPro" id="IPR036736">
    <property type="entry name" value="ACP-like_sf"/>
</dbReference>
<dbReference type="PROSITE" id="PS00455">
    <property type="entry name" value="AMP_BINDING"/>
    <property type="match status" value="1"/>
</dbReference>
<dbReference type="Gene3D" id="1.10.1200.10">
    <property type="entry name" value="ACP-like"/>
    <property type="match status" value="1"/>
</dbReference>
<reference evidence="5 6" key="1">
    <citation type="submission" date="2018-03" db="EMBL/GenBank/DDBJ databases">
        <title>Genomic Encyclopedia of Type Strains, Phase III (KMG-III): the genomes of soil and plant-associated and newly described type strains.</title>
        <authorList>
            <person name="Whitman W."/>
        </authorList>
    </citation>
    <scope>NUCLEOTIDE SEQUENCE [LARGE SCALE GENOMIC DNA]</scope>
    <source>
        <strain evidence="5 6">CGMCC 4.7104</strain>
    </source>
</reference>
<evidence type="ECO:0000313" key="5">
    <source>
        <dbReference type="EMBL" id="PRX67614.1"/>
    </source>
</evidence>
<dbReference type="Proteomes" id="UP000238312">
    <property type="component" value="Unassembled WGS sequence"/>
</dbReference>
<protein>
    <submittedName>
        <fullName evidence="5">Phosphopantetheine binding protein</fullName>
    </submittedName>
</protein>
<evidence type="ECO:0000313" key="6">
    <source>
        <dbReference type="Proteomes" id="UP000238312"/>
    </source>
</evidence>
<keyword evidence="1" id="KW-0596">Phosphopantetheine</keyword>
<dbReference type="EMBL" id="PVNG01000004">
    <property type="protein sequence ID" value="PRX67614.1"/>
    <property type="molecule type" value="Genomic_DNA"/>
</dbReference>
<dbReference type="GO" id="GO:0031177">
    <property type="term" value="F:phosphopantetheine binding"/>
    <property type="evidence" value="ECO:0007669"/>
    <property type="project" value="InterPro"/>
</dbReference>
<accession>A0A2T0N5H6</accession>
<dbReference type="InterPro" id="IPR042099">
    <property type="entry name" value="ANL_N_sf"/>
</dbReference>
<dbReference type="PANTHER" id="PTHR44845:SF4">
    <property type="entry name" value="NONRIBOSOMAL PEPTIDE SYNTHASE INPA"/>
    <property type="match status" value="1"/>
</dbReference>
<organism evidence="5 6">
    <name type="scientific">Nonomuraea fuscirosea</name>
    <dbReference type="NCBI Taxonomy" id="1291556"/>
    <lineage>
        <taxon>Bacteria</taxon>
        <taxon>Bacillati</taxon>
        <taxon>Actinomycetota</taxon>
        <taxon>Actinomycetes</taxon>
        <taxon>Streptosporangiales</taxon>
        <taxon>Streptosporangiaceae</taxon>
        <taxon>Nonomuraea</taxon>
    </lineage>
</organism>
<gene>
    <name evidence="5" type="ORF">B0I32_104371</name>
</gene>
<proteinExistence type="predicted"/>
<dbReference type="SUPFAM" id="SSF47336">
    <property type="entry name" value="ACP-like"/>
    <property type="match status" value="1"/>
</dbReference>
<dbReference type="InterPro" id="IPR020806">
    <property type="entry name" value="PKS_PP-bd"/>
</dbReference>
<dbReference type="AlphaFoldDB" id="A0A2T0N5H6"/>
<feature type="region of interest" description="Disordered" evidence="3">
    <location>
        <begin position="481"/>
        <end position="526"/>
    </location>
</feature>
<keyword evidence="6" id="KW-1185">Reference proteome</keyword>
<dbReference type="InterPro" id="IPR020845">
    <property type="entry name" value="AMP-binding_CS"/>
</dbReference>
<feature type="compositionally biased region" description="Gly residues" evidence="3">
    <location>
        <begin position="507"/>
        <end position="517"/>
    </location>
</feature>
<feature type="domain" description="Carrier" evidence="4">
    <location>
        <begin position="526"/>
        <end position="605"/>
    </location>
</feature>
<dbReference type="SMART" id="SM00823">
    <property type="entry name" value="PKS_PP"/>
    <property type="match status" value="1"/>
</dbReference>
<dbReference type="Pfam" id="PF00501">
    <property type="entry name" value="AMP-binding"/>
    <property type="match status" value="1"/>
</dbReference>
<dbReference type="InterPro" id="IPR009081">
    <property type="entry name" value="PP-bd_ACP"/>
</dbReference>
<evidence type="ECO:0000259" key="4">
    <source>
        <dbReference type="PROSITE" id="PS50075"/>
    </source>
</evidence>
<evidence type="ECO:0000256" key="3">
    <source>
        <dbReference type="SAM" id="MobiDB-lite"/>
    </source>
</evidence>
<dbReference type="Gene3D" id="3.30.300.30">
    <property type="match status" value="1"/>
</dbReference>
<dbReference type="RefSeq" id="WP_146178129.1">
    <property type="nucleotide sequence ID" value="NZ_PVNG01000004.1"/>
</dbReference>
<dbReference type="Gene3D" id="3.40.50.12780">
    <property type="entry name" value="N-terminal domain of ligase-like"/>
    <property type="match status" value="1"/>
</dbReference>
<dbReference type="PROSITE" id="PS50075">
    <property type="entry name" value="CARRIER"/>
    <property type="match status" value="1"/>
</dbReference>
<sequence>MSRRDQPTGPARDTIGTVTYTTPTGTAVGDPGLGLFGVLGRAPRDPGRVALVHEDRRLTFGDLAALGADVGEVVRRHRLERRVVGVPAERGPAFVARLLGLWGAGAVPAILGDWGRERVRGALAATGAAAVFAPSSAPAAGLEPLDVSANGGGHVGDDVSHVLFTSGTTGRPKGIVVGRAAFAAACAAFFEELPMDEADRVAFLSRPGHDPSLRELIAPWVTGATLFVPGPRTAADPRPAADWLAAHSITVLQGSPVLLQLMAGASPRPLPSLRVVCSVGARLTAAALRATARFAPRATVVNCYGASETPQVVCMYRVPPGQGVAGEDPVPIGRSLGHATIRIVPEPGVSGAANLEGRLQVESSACALGYTGGAALLTTDQDGRRWYDTGDVVRLLPDGDLCFLRRADRQVQVNGTRVELDEIEGAAALVPGVAGSVATFVEDGAGVGTVRLTVVRAPGAAVDGEEIRAVLRDRLDPAVLPSSIEVRDSPQDSAPDSAPDSGRNGARDGGLGGGLGGDQADAWGDEPAEDQAGKLWAVLDESARSVLGRTGIDPDGGFFETGFTSMSLMRFVSEVSIRLGREISPVLVFRYPTLRAFADHLRETLDDDLA</sequence>
<dbReference type="Pfam" id="PF00550">
    <property type="entry name" value="PP-binding"/>
    <property type="match status" value="1"/>
</dbReference>
<dbReference type="OrthoDB" id="3494848at2"/>
<dbReference type="InterPro" id="IPR045851">
    <property type="entry name" value="AMP-bd_C_sf"/>
</dbReference>
<comment type="caution">
    <text evidence="5">The sequence shown here is derived from an EMBL/GenBank/DDBJ whole genome shotgun (WGS) entry which is preliminary data.</text>
</comment>
<evidence type="ECO:0000256" key="2">
    <source>
        <dbReference type="ARBA" id="ARBA00022553"/>
    </source>
</evidence>
<evidence type="ECO:0000256" key="1">
    <source>
        <dbReference type="ARBA" id="ARBA00022450"/>
    </source>
</evidence>
<dbReference type="InterPro" id="IPR000873">
    <property type="entry name" value="AMP-dep_synth/lig_dom"/>
</dbReference>
<dbReference type="SUPFAM" id="SSF56801">
    <property type="entry name" value="Acetyl-CoA synthetase-like"/>
    <property type="match status" value="1"/>
</dbReference>
<name>A0A2T0N5H6_9ACTN</name>
<keyword evidence="2" id="KW-0597">Phosphoprotein</keyword>
<dbReference type="PANTHER" id="PTHR44845">
    <property type="entry name" value="CARRIER DOMAIN-CONTAINING PROTEIN"/>
    <property type="match status" value="1"/>
</dbReference>